<dbReference type="Proteomes" id="UP000744032">
    <property type="component" value="Unassembled WGS sequence"/>
</dbReference>
<accession>A0ABX1IP61</accession>
<dbReference type="EMBL" id="JAAXMD010000240">
    <property type="protein sequence ID" value="NKQ27147.1"/>
    <property type="molecule type" value="Genomic_DNA"/>
</dbReference>
<proteinExistence type="predicted"/>
<dbReference type="RefSeq" id="WP_168375116.1">
    <property type="nucleotide sequence ID" value="NZ_JAAXMD010000240.1"/>
</dbReference>
<evidence type="ECO:0000313" key="3">
    <source>
        <dbReference type="Proteomes" id="UP000744032"/>
    </source>
</evidence>
<keyword evidence="1" id="KW-0732">Signal</keyword>
<gene>
    <name evidence="2" type="ORF">HF200_22680</name>
</gene>
<keyword evidence="3" id="KW-1185">Reference proteome</keyword>
<evidence type="ECO:0008006" key="4">
    <source>
        <dbReference type="Google" id="ProtNLM"/>
    </source>
</evidence>
<protein>
    <recommendedName>
        <fullName evidence="4">Secreted protein</fullName>
    </recommendedName>
</protein>
<name>A0ABX1IP61_STRGB</name>
<evidence type="ECO:0000256" key="1">
    <source>
        <dbReference type="SAM" id="SignalP"/>
    </source>
</evidence>
<organism evidence="2 3">
    <name type="scientific">Streptomyces galbus</name>
    <dbReference type="NCBI Taxonomy" id="33898"/>
    <lineage>
        <taxon>Bacteria</taxon>
        <taxon>Bacillati</taxon>
        <taxon>Actinomycetota</taxon>
        <taxon>Actinomycetes</taxon>
        <taxon>Kitasatosporales</taxon>
        <taxon>Streptomycetaceae</taxon>
        <taxon>Streptomyces</taxon>
    </lineage>
</organism>
<sequence>MAIISWRNMSGFAAATAGALALSASPASAAPTWQPWVAPANYQCGNTTTHSASVNIKMQTCIIKNPSSNYFQAVAIVVNNASVSVNLEAAVFQNPNTTSSVYDICPNKAIAPNTRVACFGRTIANSAPVKADSYITLNTNYGAFTDTATYR</sequence>
<reference evidence="2 3" key="1">
    <citation type="submission" date="2020-04" db="EMBL/GenBank/DDBJ databases">
        <title>Genome sequence of Streptomyces galbus strain I339.</title>
        <authorList>
            <person name="Silva E.A.N."/>
            <person name="Merces M."/>
            <person name="Castelo Branco A.P.O.T."/>
            <person name="Vasconcelos P.C."/>
            <person name="Costa N.P."/>
            <person name="Marinho G.C.S."/>
            <person name="Oliveira C.J.B."/>
            <person name="Araujo D."/>
            <person name="Rodrigues Junior V.S."/>
            <person name="Almeida R."/>
            <person name="Silva Filho U.R."/>
            <person name="Andrade A.S.A."/>
            <person name="Cibulski S.P."/>
        </authorList>
    </citation>
    <scope>NUCLEOTIDE SEQUENCE [LARGE SCALE GENOMIC DNA]</scope>
    <source>
        <strain evidence="2 3">I339</strain>
    </source>
</reference>
<evidence type="ECO:0000313" key="2">
    <source>
        <dbReference type="EMBL" id="NKQ27147.1"/>
    </source>
</evidence>
<feature type="signal peptide" evidence="1">
    <location>
        <begin position="1"/>
        <end position="29"/>
    </location>
</feature>
<feature type="chain" id="PRO_5047111501" description="Secreted protein" evidence="1">
    <location>
        <begin position="30"/>
        <end position="151"/>
    </location>
</feature>
<comment type="caution">
    <text evidence="2">The sequence shown here is derived from an EMBL/GenBank/DDBJ whole genome shotgun (WGS) entry which is preliminary data.</text>
</comment>